<organism>
    <name type="scientific">Ixodes scapularis</name>
    <name type="common">Black-legged tick</name>
    <name type="synonym">Deer tick</name>
    <dbReference type="NCBI Taxonomy" id="6945"/>
    <lineage>
        <taxon>Eukaryota</taxon>
        <taxon>Metazoa</taxon>
        <taxon>Ecdysozoa</taxon>
        <taxon>Arthropoda</taxon>
        <taxon>Chelicerata</taxon>
        <taxon>Arachnida</taxon>
        <taxon>Acari</taxon>
        <taxon>Parasitiformes</taxon>
        <taxon>Ixodida</taxon>
        <taxon>Ixodoidea</taxon>
        <taxon>Ixodidae</taxon>
        <taxon>Ixodinae</taxon>
        <taxon>Ixodes</taxon>
    </lineage>
</organism>
<evidence type="ECO:0000313" key="2">
    <source>
        <dbReference type="EMBL" id="EEC19932.1"/>
    </source>
</evidence>
<feature type="transmembrane region" description="Helical" evidence="1">
    <location>
        <begin position="120"/>
        <end position="138"/>
    </location>
</feature>
<dbReference type="EnsemblMetazoa" id="ISCW014968-RA">
    <property type="protein sequence ID" value="ISCW014968-PA"/>
    <property type="gene ID" value="ISCW014968"/>
</dbReference>
<gene>
    <name evidence="2" type="ORF">IscW_ISCW014968</name>
</gene>
<keyword evidence="1" id="KW-0472">Membrane</keyword>
<dbReference type="EMBL" id="ABJB010390252">
    <property type="status" value="NOT_ANNOTATED_CDS"/>
    <property type="molecule type" value="Genomic_DNA"/>
</dbReference>
<reference evidence="2 4" key="1">
    <citation type="submission" date="2008-03" db="EMBL/GenBank/DDBJ databases">
        <title>Annotation of Ixodes scapularis.</title>
        <authorList>
            <consortium name="Ixodes scapularis Genome Project Consortium"/>
            <person name="Caler E."/>
            <person name="Hannick L.I."/>
            <person name="Bidwell S."/>
            <person name="Joardar V."/>
            <person name="Thiagarajan M."/>
            <person name="Amedeo P."/>
            <person name="Galinsky K.J."/>
            <person name="Schobel S."/>
            <person name="Inman J."/>
            <person name="Hostetler J."/>
            <person name="Miller J."/>
            <person name="Hammond M."/>
            <person name="Megy K."/>
            <person name="Lawson D."/>
            <person name="Kodira C."/>
            <person name="Sutton G."/>
            <person name="Meyer J."/>
            <person name="Hill C.A."/>
            <person name="Birren B."/>
            <person name="Nene V."/>
            <person name="Collins F."/>
            <person name="Alarcon-Chaidez F."/>
            <person name="Wikel S."/>
            <person name="Strausberg R."/>
        </authorList>
    </citation>
    <scope>NUCLEOTIDE SEQUENCE [LARGE SCALE GENOMIC DNA]</scope>
    <source>
        <strain evidence="4">Wikel</strain>
        <strain evidence="2">Wikel colony</strain>
    </source>
</reference>
<accession>B7QM60</accession>
<proteinExistence type="predicted"/>
<dbReference type="EMBL" id="ABJB010957802">
    <property type="status" value="NOT_ANNOTATED_CDS"/>
    <property type="molecule type" value="Genomic_DNA"/>
</dbReference>
<evidence type="ECO:0000313" key="3">
    <source>
        <dbReference type="EnsemblMetazoa" id="ISCW014968-PA"/>
    </source>
</evidence>
<keyword evidence="1" id="KW-1133">Transmembrane helix</keyword>
<evidence type="ECO:0000313" key="4">
    <source>
        <dbReference type="Proteomes" id="UP000001555"/>
    </source>
</evidence>
<keyword evidence="1" id="KW-0812">Transmembrane</keyword>
<protein>
    <submittedName>
        <fullName evidence="2 3">Uncharacterized protein</fullName>
    </submittedName>
</protein>
<dbReference type="EMBL" id="ABJB010639923">
    <property type="status" value="NOT_ANNOTATED_CDS"/>
    <property type="molecule type" value="Genomic_DNA"/>
</dbReference>
<dbReference type="HOGENOM" id="CLU_1628912_0_0_1"/>
<name>B7QM60_IXOSC</name>
<dbReference type="Proteomes" id="UP000001555">
    <property type="component" value="Unassembled WGS sequence"/>
</dbReference>
<dbReference type="EMBL" id="ABJB010571075">
    <property type="status" value="NOT_ANNOTATED_CDS"/>
    <property type="molecule type" value="Genomic_DNA"/>
</dbReference>
<dbReference type="EMBL" id="DS969302">
    <property type="protein sequence ID" value="EEC19932.1"/>
    <property type="molecule type" value="Genomic_DNA"/>
</dbReference>
<dbReference type="VEuPathDB" id="VectorBase:ISCW014968"/>
<keyword evidence="4" id="KW-1185">Reference proteome</keyword>
<dbReference type="PaxDb" id="6945-B7QM60"/>
<sequence length="163" mass="18220">MEVTRVNCVIRLYTNGDEKPSGGVTLQADAGRTTQGPLHLTLGAPCAFNRQARCVTEDSDCDRTRNPAVCACREGFRFIPEVLILFVRDCSDGYYIVDGHCVPGQTSKWPSVRASSMAKLVLSLWYSIAVIALGIWLYHHSHSPSLVYERSVTTWEFLPKMEH</sequence>
<dbReference type="AlphaFoldDB" id="B7QM60"/>
<dbReference type="VEuPathDB" id="VectorBase:ISCI014968"/>
<reference evidence="3" key="2">
    <citation type="submission" date="2020-05" db="UniProtKB">
        <authorList>
            <consortium name="EnsemblMetazoa"/>
        </authorList>
    </citation>
    <scope>IDENTIFICATION</scope>
    <source>
        <strain evidence="3">wikel</strain>
    </source>
</reference>
<dbReference type="InParanoid" id="B7QM60"/>
<evidence type="ECO:0000256" key="1">
    <source>
        <dbReference type="SAM" id="Phobius"/>
    </source>
</evidence>